<gene>
    <name evidence="2" type="ORF">EIY87_16915</name>
</gene>
<reference evidence="2 3" key="1">
    <citation type="submission" date="2018-12" db="EMBL/GenBank/DDBJ databases">
        <title>Amycolatopsis eburnea sp. nov. actinomycete associate with arbuscular mycorrhiza fungal spore.</title>
        <authorList>
            <person name="Lumyong S."/>
            <person name="Chaiya L."/>
        </authorList>
    </citation>
    <scope>NUCLEOTIDE SEQUENCE [LARGE SCALE GENOMIC DNA]</scope>
    <source>
        <strain evidence="2 3">GLM-1</strain>
    </source>
</reference>
<dbReference type="Proteomes" id="UP000267081">
    <property type="component" value="Unassembled WGS sequence"/>
</dbReference>
<evidence type="ECO:0000256" key="1">
    <source>
        <dbReference type="SAM" id="Phobius"/>
    </source>
</evidence>
<dbReference type="EMBL" id="RSEC01000036">
    <property type="protein sequence ID" value="RSD19914.1"/>
    <property type="molecule type" value="Genomic_DNA"/>
</dbReference>
<dbReference type="RefSeq" id="WP_125309000.1">
    <property type="nucleotide sequence ID" value="NZ_RSEC01000036.1"/>
</dbReference>
<feature type="transmembrane region" description="Helical" evidence="1">
    <location>
        <begin position="12"/>
        <end position="35"/>
    </location>
</feature>
<protein>
    <recommendedName>
        <fullName evidence="4">DUF1449 family protein</fullName>
    </recommendedName>
</protein>
<evidence type="ECO:0008006" key="4">
    <source>
        <dbReference type="Google" id="ProtNLM"/>
    </source>
</evidence>
<organism evidence="2 3">
    <name type="scientific">Amycolatopsis eburnea</name>
    <dbReference type="NCBI Taxonomy" id="2267691"/>
    <lineage>
        <taxon>Bacteria</taxon>
        <taxon>Bacillati</taxon>
        <taxon>Actinomycetota</taxon>
        <taxon>Actinomycetes</taxon>
        <taxon>Pseudonocardiales</taxon>
        <taxon>Pseudonocardiaceae</taxon>
        <taxon>Amycolatopsis</taxon>
    </lineage>
</organism>
<accession>A0A3R9ES86</accession>
<keyword evidence="1" id="KW-0812">Transmembrane</keyword>
<evidence type="ECO:0000313" key="3">
    <source>
        <dbReference type="Proteomes" id="UP000267081"/>
    </source>
</evidence>
<dbReference type="OrthoDB" id="3388214at2"/>
<keyword evidence="1" id="KW-1133">Transmembrane helix</keyword>
<keyword evidence="1" id="KW-0472">Membrane</keyword>
<feature type="transmembrane region" description="Helical" evidence="1">
    <location>
        <begin position="89"/>
        <end position="111"/>
    </location>
</feature>
<evidence type="ECO:0000313" key="2">
    <source>
        <dbReference type="EMBL" id="RSD19914.1"/>
    </source>
</evidence>
<feature type="transmembrane region" description="Helical" evidence="1">
    <location>
        <begin position="47"/>
        <end position="69"/>
    </location>
</feature>
<proteinExistence type="predicted"/>
<name>A0A3R9ES86_9PSEU</name>
<dbReference type="AlphaFoldDB" id="A0A3R9ES86"/>
<keyword evidence="3" id="KW-1185">Reference proteome</keyword>
<comment type="caution">
    <text evidence="2">The sequence shown here is derived from an EMBL/GenBank/DDBJ whole genome shotgun (WGS) entry which is preliminary data.</text>
</comment>
<sequence length="200" mass="21042">MSGFVAAATGFPAVLFSFLLIVVIGYWLLALLGAIDLDHGHVFDDGVFAGFGGVPLAISLSLLTAFSWFLSLAGTVVLQAVRPATPVRVLLGVVVLLVALVLGALATRVLVVPLRRLFSGAAEPTRADFVGRPCVVRTSTVTHDFGQAEVTAADGSSAIVQVRLAGEGNLHAGSRVVIHEYDSEGEFFWVSPLELEAEKD</sequence>